<evidence type="ECO:0000256" key="3">
    <source>
        <dbReference type="ARBA" id="ARBA00022475"/>
    </source>
</evidence>
<organism evidence="9 10">
    <name type="scientific">Eubacterium plexicaudatum ASF492</name>
    <dbReference type="NCBI Taxonomy" id="1235802"/>
    <lineage>
        <taxon>Bacteria</taxon>
        <taxon>Bacillati</taxon>
        <taxon>Bacillota</taxon>
        <taxon>Clostridia</taxon>
        <taxon>Eubacteriales</taxon>
        <taxon>Eubacteriaceae</taxon>
        <taxon>Eubacterium</taxon>
    </lineage>
</organism>
<dbReference type="PANTHER" id="PTHR30193">
    <property type="entry name" value="ABC TRANSPORTER PERMEASE PROTEIN"/>
    <property type="match status" value="1"/>
</dbReference>
<dbReference type="PROSITE" id="PS50928">
    <property type="entry name" value="ABC_TM1"/>
    <property type="match status" value="1"/>
</dbReference>
<evidence type="ECO:0000259" key="8">
    <source>
        <dbReference type="PROSITE" id="PS50928"/>
    </source>
</evidence>
<name>N2AMT5_9FIRM</name>
<feature type="transmembrane region" description="Helical" evidence="7">
    <location>
        <begin position="71"/>
        <end position="93"/>
    </location>
</feature>
<dbReference type="STRING" id="1235802.C823_02800"/>
<dbReference type="InterPro" id="IPR035906">
    <property type="entry name" value="MetI-like_sf"/>
</dbReference>
<dbReference type="CDD" id="cd06261">
    <property type="entry name" value="TM_PBP2"/>
    <property type="match status" value="1"/>
</dbReference>
<dbReference type="OrthoDB" id="42781at2"/>
<sequence length="290" mass="32037">MKIKEKQNMYPAWFVLPSLLIFGIFFLWPIITSLYYSLTVWNFDTATFCGIDNYKLFFSEHSMSSSVIHTLIYAFGTCALKVILAFFIAVFLTGKIRSKNFIRSAVFFPNLVSMMAVGLAFSYMMHPTKGLLNVVIKLFGGTSVDFLGDPAIALLSIILTDVWKGLSISVVIYIAGIQSIDKTYYEAASIDGATGWQQLRHITLPLVAPSQNSIIILSLIGGLRSFDLIWAMTGGGPGFSTDVLASVIYKQYAAGFYGLSTAGNVVMLILISLIAFPLQHLLNKREEAMQ</sequence>
<dbReference type="EMBL" id="AQFT01000087">
    <property type="protein sequence ID" value="EMZ25784.1"/>
    <property type="molecule type" value="Genomic_DNA"/>
</dbReference>
<dbReference type="eggNOG" id="COG1175">
    <property type="taxonomic scope" value="Bacteria"/>
</dbReference>
<dbReference type="Pfam" id="PF00528">
    <property type="entry name" value="BPD_transp_1"/>
    <property type="match status" value="1"/>
</dbReference>
<comment type="similarity">
    <text evidence="7">Belongs to the binding-protein-dependent transport system permease family.</text>
</comment>
<comment type="caution">
    <text evidence="9">The sequence shown here is derived from an EMBL/GenBank/DDBJ whole genome shotgun (WGS) entry which is preliminary data.</text>
</comment>
<keyword evidence="6 7" id="KW-0472">Membrane</keyword>
<evidence type="ECO:0000256" key="1">
    <source>
        <dbReference type="ARBA" id="ARBA00004651"/>
    </source>
</evidence>
<dbReference type="Proteomes" id="UP000012589">
    <property type="component" value="Unassembled WGS sequence"/>
</dbReference>
<keyword evidence="5 7" id="KW-1133">Transmembrane helix</keyword>
<evidence type="ECO:0000256" key="7">
    <source>
        <dbReference type="RuleBase" id="RU363032"/>
    </source>
</evidence>
<evidence type="ECO:0000256" key="5">
    <source>
        <dbReference type="ARBA" id="ARBA00022989"/>
    </source>
</evidence>
<dbReference type="InterPro" id="IPR000515">
    <property type="entry name" value="MetI-like"/>
</dbReference>
<evidence type="ECO:0000256" key="2">
    <source>
        <dbReference type="ARBA" id="ARBA00022448"/>
    </source>
</evidence>
<keyword evidence="2 7" id="KW-0813">Transport</keyword>
<evidence type="ECO:0000313" key="9">
    <source>
        <dbReference type="EMBL" id="EMZ25784.1"/>
    </source>
</evidence>
<proteinExistence type="inferred from homology"/>
<dbReference type="AlphaFoldDB" id="N2AMT5"/>
<evidence type="ECO:0000256" key="4">
    <source>
        <dbReference type="ARBA" id="ARBA00022692"/>
    </source>
</evidence>
<dbReference type="Gene3D" id="1.10.3720.10">
    <property type="entry name" value="MetI-like"/>
    <property type="match status" value="1"/>
</dbReference>
<accession>N2AMT5</accession>
<feature type="transmembrane region" description="Helical" evidence="7">
    <location>
        <begin position="151"/>
        <end position="175"/>
    </location>
</feature>
<dbReference type="PANTHER" id="PTHR30193:SF37">
    <property type="entry name" value="INNER MEMBRANE ABC TRANSPORTER PERMEASE PROTEIN YCJO"/>
    <property type="match status" value="1"/>
</dbReference>
<comment type="subcellular location">
    <subcellularLocation>
        <location evidence="1 7">Cell membrane</location>
        <topology evidence="1 7">Multi-pass membrane protein</topology>
    </subcellularLocation>
</comment>
<protein>
    <recommendedName>
        <fullName evidence="8">ABC transmembrane type-1 domain-containing protein</fullName>
    </recommendedName>
</protein>
<dbReference type="GO" id="GO:0055085">
    <property type="term" value="P:transmembrane transport"/>
    <property type="evidence" value="ECO:0007669"/>
    <property type="project" value="InterPro"/>
</dbReference>
<keyword evidence="4 7" id="KW-0812">Transmembrane</keyword>
<feature type="domain" description="ABC transmembrane type-1" evidence="8">
    <location>
        <begin position="67"/>
        <end position="278"/>
    </location>
</feature>
<evidence type="ECO:0000313" key="10">
    <source>
        <dbReference type="Proteomes" id="UP000012589"/>
    </source>
</evidence>
<dbReference type="GO" id="GO:0005886">
    <property type="term" value="C:plasma membrane"/>
    <property type="evidence" value="ECO:0007669"/>
    <property type="project" value="UniProtKB-SubCell"/>
</dbReference>
<feature type="transmembrane region" description="Helical" evidence="7">
    <location>
        <begin position="252"/>
        <end position="276"/>
    </location>
</feature>
<feature type="transmembrane region" description="Helical" evidence="7">
    <location>
        <begin position="105"/>
        <end position="125"/>
    </location>
</feature>
<dbReference type="SUPFAM" id="SSF161098">
    <property type="entry name" value="MetI-like"/>
    <property type="match status" value="1"/>
</dbReference>
<gene>
    <name evidence="9" type="ORF">C823_02800</name>
</gene>
<dbReference type="InterPro" id="IPR051393">
    <property type="entry name" value="ABC_transporter_permease"/>
</dbReference>
<dbReference type="PATRIC" id="fig|1235802.3.peg.2956"/>
<feature type="transmembrane region" description="Helical" evidence="7">
    <location>
        <begin position="12"/>
        <end position="31"/>
    </location>
</feature>
<keyword evidence="10" id="KW-1185">Reference proteome</keyword>
<keyword evidence="3" id="KW-1003">Cell membrane</keyword>
<reference evidence="9 10" key="1">
    <citation type="journal article" date="2014" name="Genome Announc.">
        <title>Draft genome sequences of the altered schaedler flora, a defined bacterial community from gnotobiotic mice.</title>
        <authorList>
            <person name="Wannemuehler M.J."/>
            <person name="Overstreet A.M."/>
            <person name="Ward D.V."/>
            <person name="Phillips G.J."/>
        </authorList>
    </citation>
    <scope>NUCLEOTIDE SEQUENCE [LARGE SCALE GENOMIC DNA]</scope>
    <source>
        <strain evidence="9 10">ASF492</strain>
    </source>
</reference>
<dbReference type="HOGENOM" id="CLU_016047_0_2_9"/>
<evidence type="ECO:0000256" key="6">
    <source>
        <dbReference type="ARBA" id="ARBA00023136"/>
    </source>
</evidence>